<dbReference type="SUPFAM" id="SSF53613">
    <property type="entry name" value="Ribokinase-like"/>
    <property type="match status" value="1"/>
</dbReference>
<dbReference type="GO" id="GO:0016301">
    <property type="term" value="F:kinase activity"/>
    <property type="evidence" value="ECO:0007669"/>
    <property type="project" value="UniProtKB-KW"/>
</dbReference>
<evidence type="ECO:0000259" key="4">
    <source>
        <dbReference type="Pfam" id="PF00294"/>
    </source>
</evidence>
<gene>
    <name evidence="5" type="primary">ydjH</name>
    <name evidence="5" type="ORF">SRIMR7_33695</name>
</gene>
<dbReference type="EC" id="2.7.1.-" evidence="5"/>
<dbReference type="PROSITE" id="PS00584">
    <property type="entry name" value="PFKB_KINASES_2"/>
    <property type="match status" value="1"/>
</dbReference>
<dbReference type="CDD" id="cd01166">
    <property type="entry name" value="KdgK"/>
    <property type="match status" value="1"/>
</dbReference>
<evidence type="ECO:0000313" key="6">
    <source>
        <dbReference type="Proteomes" id="UP000829494"/>
    </source>
</evidence>
<evidence type="ECO:0000256" key="1">
    <source>
        <dbReference type="ARBA" id="ARBA00022679"/>
    </source>
</evidence>
<feature type="region of interest" description="Disordered" evidence="3">
    <location>
        <begin position="316"/>
        <end position="341"/>
    </location>
</feature>
<dbReference type="InterPro" id="IPR011611">
    <property type="entry name" value="PfkB_dom"/>
</dbReference>
<proteinExistence type="predicted"/>
<accession>A0ABY3Z9Z7</accession>
<evidence type="ECO:0000313" key="5">
    <source>
        <dbReference type="EMBL" id="UNZ07121.1"/>
    </source>
</evidence>
<dbReference type="PANTHER" id="PTHR10584:SF166">
    <property type="entry name" value="RIBOKINASE"/>
    <property type="match status" value="1"/>
</dbReference>
<dbReference type="Proteomes" id="UP000829494">
    <property type="component" value="Chromosome"/>
</dbReference>
<keyword evidence="1 5" id="KW-0808">Transferase</keyword>
<evidence type="ECO:0000256" key="3">
    <source>
        <dbReference type="SAM" id="MobiDB-lite"/>
    </source>
</evidence>
<keyword evidence="2 5" id="KW-0418">Kinase</keyword>
<dbReference type="PANTHER" id="PTHR10584">
    <property type="entry name" value="SUGAR KINASE"/>
    <property type="match status" value="1"/>
</dbReference>
<keyword evidence="6" id="KW-1185">Reference proteome</keyword>
<name>A0ABY3Z9Z7_STRRM</name>
<organism evidence="5 6">
    <name type="scientific">Streptomyces rimosus subsp. rimosus</name>
    <dbReference type="NCBI Taxonomy" id="132474"/>
    <lineage>
        <taxon>Bacteria</taxon>
        <taxon>Bacillati</taxon>
        <taxon>Actinomycetota</taxon>
        <taxon>Actinomycetes</taxon>
        <taxon>Kitasatosporales</taxon>
        <taxon>Streptomycetaceae</taxon>
        <taxon>Streptomyces</taxon>
    </lineage>
</organism>
<sequence>MPRPFDLLVIGDANPDVVVGPVPRTPEFGQREQLVDSGRLLMGGSAAITACGAARLGLRVAFAGRVGDDAAGAFVRTALAGRGVDVSALATDPELPTPLTTVLTHGADRAILTAPGCLAATGPQDVPDRLLAGARHVHAGSFFLMPRLARSLGEIFARARGHGAATSLDTNDDPGQRWDAELLGPVLKSTDFLLPNAAEARALAATLAPGSVEGAPEGTAEGAPESDGPGTGPASAAAALARLGPLVVVKDGAAGALAHDGEVLTRTPAVPADPVDTVGAGDSFDAGFIAAVLHGMDLPAALSFAAACGALSTRAHGGTAAQPTRDEARAAALTTRPGSHA</sequence>
<feature type="region of interest" description="Disordered" evidence="3">
    <location>
        <begin position="211"/>
        <end position="235"/>
    </location>
</feature>
<dbReference type="InterPro" id="IPR002173">
    <property type="entry name" value="Carboh/pur_kinase_PfkB_CS"/>
</dbReference>
<dbReference type="Pfam" id="PF00294">
    <property type="entry name" value="PfkB"/>
    <property type="match status" value="1"/>
</dbReference>
<protein>
    <submittedName>
        <fullName evidence="5">Sugar kinase YdjH</fullName>
        <ecNumber evidence="5">2.7.1.-</ecNumber>
    </submittedName>
</protein>
<evidence type="ECO:0000256" key="2">
    <source>
        <dbReference type="ARBA" id="ARBA00022777"/>
    </source>
</evidence>
<dbReference type="EMBL" id="CP094298">
    <property type="protein sequence ID" value="UNZ07121.1"/>
    <property type="molecule type" value="Genomic_DNA"/>
</dbReference>
<dbReference type="GeneID" id="66853741"/>
<dbReference type="RefSeq" id="WP_003987253.1">
    <property type="nucleotide sequence ID" value="NZ_CP043497.1"/>
</dbReference>
<reference evidence="5 6" key="1">
    <citation type="submission" date="2022-03" db="EMBL/GenBank/DDBJ databases">
        <title>Complete genome of Streptomyces rimosus ssp. rimosus R7 (=ATCC 10970).</title>
        <authorList>
            <person name="Beganovic S."/>
            <person name="Ruckert C."/>
            <person name="Busche T."/>
            <person name="Kalinowski J."/>
            <person name="Wittmann C."/>
        </authorList>
    </citation>
    <scope>NUCLEOTIDE SEQUENCE [LARGE SCALE GENOMIC DNA]</scope>
    <source>
        <strain evidence="5 6">R7</strain>
    </source>
</reference>
<feature type="domain" description="Carbohydrate kinase PfkB" evidence="4">
    <location>
        <begin position="7"/>
        <end position="324"/>
    </location>
</feature>
<dbReference type="Gene3D" id="3.40.1190.20">
    <property type="match status" value="1"/>
</dbReference>
<dbReference type="InterPro" id="IPR029056">
    <property type="entry name" value="Ribokinase-like"/>
</dbReference>